<reference evidence="2" key="1">
    <citation type="submission" date="2022-03" db="EMBL/GenBank/DDBJ databases">
        <title>Draft genome sequence of Aduncisulcus paluster, a free-living microaerophilic Fornicata.</title>
        <authorList>
            <person name="Yuyama I."/>
            <person name="Kume K."/>
            <person name="Tamura T."/>
            <person name="Inagaki Y."/>
            <person name="Hashimoto T."/>
        </authorList>
    </citation>
    <scope>NUCLEOTIDE SEQUENCE</scope>
    <source>
        <strain evidence="2">NY0171</strain>
    </source>
</reference>
<keyword evidence="1" id="KW-0812">Transmembrane</keyword>
<keyword evidence="3" id="KW-1185">Reference proteome</keyword>
<comment type="caution">
    <text evidence="2">The sequence shown here is derived from an EMBL/GenBank/DDBJ whole genome shotgun (WGS) entry which is preliminary data.</text>
</comment>
<proteinExistence type="predicted"/>
<keyword evidence="1" id="KW-0472">Membrane</keyword>
<feature type="transmembrane region" description="Helical" evidence="1">
    <location>
        <begin position="218"/>
        <end position="239"/>
    </location>
</feature>
<organism evidence="2 3">
    <name type="scientific">Aduncisulcus paluster</name>
    <dbReference type="NCBI Taxonomy" id="2918883"/>
    <lineage>
        <taxon>Eukaryota</taxon>
        <taxon>Metamonada</taxon>
        <taxon>Carpediemonas-like organisms</taxon>
        <taxon>Aduncisulcus</taxon>
    </lineage>
</organism>
<dbReference type="Proteomes" id="UP001057375">
    <property type="component" value="Unassembled WGS sequence"/>
</dbReference>
<sequence length="354" mass="40476">MGRKIKLYYSKKEDSEEIHMSDEKDKELSLLKMFIKINSYPLYSSAFFANCKIMRKIANVAFVEQAREGDDSADRSLWDRSEHAAKCILETGKLNVILKIFLDAWKDVNIALLDKEVCTKAAVKFHVSKPTVRSYYKQLLKDCTLILKSATDYIEPVTILDMGVFAELSVKLLSSTTEENILKYLERTKAKKSGEAESEESSVDPHAILKSKVGKEGYISFGSMPFSMFTSIVIIYVWYNLTRRFDDLPEERILQIEKAAVSFFPILVEFLYSDFIQTYVNPTILQTAYEFISCLCDSENLLDMVDDYLPSKKHKKIFVALYDEHIKPLLATDSAAQVVASRELRDVVGDELDC</sequence>
<evidence type="ECO:0000256" key="1">
    <source>
        <dbReference type="SAM" id="Phobius"/>
    </source>
</evidence>
<gene>
    <name evidence="2" type="ORF">ADUPG1_013710</name>
</gene>
<protein>
    <submittedName>
        <fullName evidence="2">Uncharacterized protein</fullName>
    </submittedName>
</protein>
<dbReference type="EMBL" id="BQXS01012725">
    <property type="protein sequence ID" value="GKT27250.1"/>
    <property type="molecule type" value="Genomic_DNA"/>
</dbReference>
<name>A0ABQ5K3U3_9EUKA</name>
<accession>A0ABQ5K3U3</accession>
<evidence type="ECO:0000313" key="2">
    <source>
        <dbReference type="EMBL" id="GKT27250.1"/>
    </source>
</evidence>
<evidence type="ECO:0000313" key="3">
    <source>
        <dbReference type="Proteomes" id="UP001057375"/>
    </source>
</evidence>
<keyword evidence="1" id="KW-1133">Transmembrane helix</keyword>